<dbReference type="Proteomes" id="UP000886885">
    <property type="component" value="Chromosome 6A"/>
</dbReference>
<sequence length="297" mass="34068">MAESESKQTHLRCYAIPSIYIIKKLIDPCLLSTLMTAPHQRKRLRLLFKPRFTQKIIMTRGIDNNPLASLPFIYYNSMFDVRLWARILSYCYVAFSFSFRHQSSRLEKAVQLMTCVLMVFGLEEVEMLLFVAIFSLRCCRGSDTKTCQKVFGSPHLTLESDMASIWLNNFESNHLFCIYAVPVLAENDVKVKAPNLIERAKEEIEAIIHNGKSPVHHHKETHGRNDDIDDSTPIDQVKGPSVFQRVREEIEALVQTIHRKKEPSNSVSSPKKEGGFGACIGKWLEKICSFNWGSKRD</sequence>
<organism evidence="2 3">
    <name type="scientific">Populus tomentosa</name>
    <name type="common">Chinese white poplar</name>
    <dbReference type="NCBI Taxonomy" id="118781"/>
    <lineage>
        <taxon>Eukaryota</taxon>
        <taxon>Viridiplantae</taxon>
        <taxon>Streptophyta</taxon>
        <taxon>Embryophyta</taxon>
        <taxon>Tracheophyta</taxon>
        <taxon>Spermatophyta</taxon>
        <taxon>Magnoliopsida</taxon>
        <taxon>eudicotyledons</taxon>
        <taxon>Gunneridae</taxon>
        <taxon>Pentapetalae</taxon>
        <taxon>rosids</taxon>
        <taxon>fabids</taxon>
        <taxon>Malpighiales</taxon>
        <taxon>Salicaceae</taxon>
        <taxon>Saliceae</taxon>
        <taxon>Populus</taxon>
    </lineage>
</organism>
<dbReference type="PANTHER" id="PTHR35277:SF10">
    <property type="entry name" value="OS09G0363700 PROTEIN"/>
    <property type="match status" value="1"/>
</dbReference>
<dbReference type="PANTHER" id="PTHR35277">
    <property type="entry name" value="OS09G0363700 PROTEIN"/>
    <property type="match status" value="1"/>
</dbReference>
<comment type="caution">
    <text evidence="2">The sequence shown here is derived from an EMBL/GenBank/DDBJ whole genome shotgun (WGS) entry which is preliminary data.</text>
</comment>
<protein>
    <submittedName>
        <fullName evidence="2">Uncharacterized protein</fullName>
    </submittedName>
</protein>
<name>A0A8X7ZZT5_POPTO</name>
<proteinExistence type="predicted"/>
<evidence type="ECO:0000313" key="3">
    <source>
        <dbReference type="Proteomes" id="UP000886885"/>
    </source>
</evidence>
<evidence type="ECO:0000313" key="2">
    <source>
        <dbReference type="EMBL" id="KAG6772045.1"/>
    </source>
</evidence>
<reference evidence="2" key="1">
    <citation type="journal article" date="2020" name="bioRxiv">
        <title>Hybrid origin of Populus tomentosa Carr. identified through genome sequencing and phylogenomic analysis.</title>
        <authorList>
            <person name="An X."/>
            <person name="Gao K."/>
            <person name="Chen Z."/>
            <person name="Li J."/>
            <person name="Yang X."/>
            <person name="Yang X."/>
            <person name="Zhou J."/>
            <person name="Guo T."/>
            <person name="Zhao T."/>
            <person name="Huang S."/>
            <person name="Miao D."/>
            <person name="Khan W.U."/>
            <person name="Rao P."/>
            <person name="Ye M."/>
            <person name="Lei B."/>
            <person name="Liao W."/>
            <person name="Wang J."/>
            <person name="Ji L."/>
            <person name="Li Y."/>
            <person name="Guo B."/>
            <person name="Mustafa N.S."/>
            <person name="Li S."/>
            <person name="Yun Q."/>
            <person name="Keller S.R."/>
            <person name="Mao J."/>
            <person name="Zhang R."/>
            <person name="Strauss S.H."/>
        </authorList>
    </citation>
    <scope>NUCLEOTIDE SEQUENCE</scope>
    <source>
        <strain evidence="2">GM15</strain>
        <tissue evidence="2">Leaf</tissue>
    </source>
</reference>
<accession>A0A8X7ZZT5</accession>
<dbReference type="OrthoDB" id="1932113at2759"/>
<dbReference type="EMBL" id="JAAWWB010000011">
    <property type="protein sequence ID" value="KAG6772045.1"/>
    <property type="molecule type" value="Genomic_DNA"/>
</dbReference>
<keyword evidence="3" id="KW-1185">Reference proteome</keyword>
<gene>
    <name evidence="2" type="ORF">POTOM_023441</name>
</gene>
<feature type="region of interest" description="Disordered" evidence="1">
    <location>
        <begin position="214"/>
        <end position="234"/>
    </location>
</feature>
<evidence type="ECO:0000256" key="1">
    <source>
        <dbReference type="SAM" id="MobiDB-lite"/>
    </source>
</evidence>
<dbReference type="AlphaFoldDB" id="A0A8X7ZZT5"/>